<evidence type="ECO:0000313" key="5">
    <source>
        <dbReference type="Proteomes" id="UP000839052"/>
    </source>
</evidence>
<keyword evidence="1" id="KW-0805">Transcription regulation</keyword>
<dbReference type="PROSITE" id="PS01124">
    <property type="entry name" value="HTH_ARAC_FAMILY_2"/>
    <property type="match status" value="1"/>
</dbReference>
<dbReference type="SUPFAM" id="SSF46689">
    <property type="entry name" value="Homeodomain-like"/>
    <property type="match status" value="1"/>
</dbReference>
<dbReference type="Pfam" id="PF12833">
    <property type="entry name" value="HTH_18"/>
    <property type="match status" value="1"/>
</dbReference>
<keyword evidence="5" id="KW-1185">Reference proteome</keyword>
<dbReference type="PANTHER" id="PTHR11019">
    <property type="entry name" value="HTH-TYPE TRANSCRIPTIONAL REGULATOR NIMR"/>
    <property type="match status" value="1"/>
</dbReference>
<keyword evidence="2" id="KW-0804">Transcription</keyword>
<evidence type="ECO:0000256" key="2">
    <source>
        <dbReference type="ARBA" id="ARBA00023163"/>
    </source>
</evidence>
<sequence length="225" mass="25611">MLCIISGNMRVITDEGSWITPPGQACWVPSEANHLVTFTQSSEFRTISIRSDLLTDLPKKCCVIKLSPLLRELILTAIKIGWDYRLESYEARLMQLLIEKIPLEKETPFFIPEGRDSRLKKVTSAMHENVRIDYTLKHWGNVAGASPRTLARLFELEMGMSFSTWRQQLCLLHAIEMLLKGQSITNTAFTLGYSSAGNFTSMFTQAMSKSPTAYLKEWNINKEIL</sequence>
<accession>A0ABN8AGD0</accession>
<reference evidence="4 5" key="1">
    <citation type="submission" date="2021-10" db="EMBL/GenBank/DDBJ databases">
        <authorList>
            <person name="Koch H."/>
        </authorList>
    </citation>
    <scope>NUCLEOTIDE SEQUENCE [LARGE SCALE GENOMIC DNA]</scope>
    <source>
        <strain evidence="4">6680</strain>
    </source>
</reference>
<feature type="domain" description="HTH araC/xylS-type" evidence="3">
    <location>
        <begin position="120"/>
        <end position="217"/>
    </location>
</feature>
<dbReference type="InterPro" id="IPR009057">
    <property type="entry name" value="Homeodomain-like_sf"/>
</dbReference>
<evidence type="ECO:0000259" key="3">
    <source>
        <dbReference type="PROSITE" id="PS01124"/>
    </source>
</evidence>
<dbReference type="Proteomes" id="UP000839052">
    <property type="component" value="Chromosome"/>
</dbReference>
<protein>
    <submittedName>
        <fullName evidence="4">AraC family transcriptional regulator</fullName>
    </submittedName>
</protein>
<evidence type="ECO:0000313" key="4">
    <source>
        <dbReference type="EMBL" id="CAG9931790.1"/>
    </source>
</evidence>
<dbReference type="Gene3D" id="1.10.10.60">
    <property type="entry name" value="Homeodomain-like"/>
    <property type="match status" value="1"/>
</dbReference>
<gene>
    <name evidence="4" type="ORF">NTG6680_0537</name>
</gene>
<dbReference type="CDD" id="cd06124">
    <property type="entry name" value="cupin_NimR-like_N"/>
    <property type="match status" value="1"/>
</dbReference>
<organism evidence="4 5">
    <name type="scientific">Candidatus Nitrotoga arctica</name>
    <dbReference type="NCBI Taxonomy" id="453162"/>
    <lineage>
        <taxon>Bacteria</taxon>
        <taxon>Pseudomonadati</taxon>
        <taxon>Pseudomonadota</taxon>
        <taxon>Betaproteobacteria</taxon>
        <taxon>Nitrosomonadales</taxon>
        <taxon>Gallionellaceae</taxon>
        <taxon>Candidatus Nitrotoga</taxon>
    </lineage>
</organism>
<name>A0ABN8AGD0_9PROT</name>
<dbReference type="InterPro" id="IPR018060">
    <property type="entry name" value="HTH_AraC"/>
</dbReference>
<dbReference type="SUPFAM" id="SSF51182">
    <property type="entry name" value="RmlC-like cupins"/>
    <property type="match status" value="1"/>
</dbReference>
<dbReference type="EMBL" id="OU912926">
    <property type="protein sequence ID" value="CAG9931790.1"/>
    <property type="molecule type" value="Genomic_DNA"/>
</dbReference>
<evidence type="ECO:0000256" key="1">
    <source>
        <dbReference type="ARBA" id="ARBA00023015"/>
    </source>
</evidence>
<dbReference type="InterPro" id="IPR011051">
    <property type="entry name" value="RmlC_Cupin_sf"/>
</dbReference>
<dbReference type="SMART" id="SM00342">
    <property type="entry name" value="HTH_ARAC"/>
    <property type="match status" value="1"/>
</dbReference>
<proteinExistence type="predicted"/>
<dbReference type="PANTHER" id="PTHR11019:SF159">
    <property type="entry name" value="TRANSCRIPTIONAL REGULATOR-RELATED"/>
    <property type="match status" value="1"/>
</dbReference>